<name>A0ABV5SXW2_9MICO</name>
<dbReference type="PANTHER" id="PTHR43857">
    <property type="entry name" value="BLR7761 PROTEIN"/>
    <property type="match status" value="1"/>
</dbReference>
<proteinExistence type="predicted"/>
<dbReference type="InterPro" id="IPR006175">
    <property type="entry name" value="YjgF/YER057c/UK114"/>
</dbReference>
<evidence type="ECO:0000313" key="1">
    <source>
        <dbReference type="EMBL" id="MFB9645191.1"/>
    </source>
</evidence>
<dbReference type="Proteomes" id="UP001589611">
    <property type="component" value="Unassembled WGS sequence"/>
</dbReference>
<sequence>MTEHTGPFRADALGPSTYAHGTVLPPGGRMILLAGTSPLDATGALVAPGDVAEQMRVTVENARAALRHVGADIGAIVRARIYVASSERTDLFAAWQAFTAIFDGSEFPSTLVGVTVLAYPDQMVEVEFDALVPA</sequence>
<keyword evidence="2" id="KW-1185">Reference proteome</keyword>
<dbReference type="SUPFAM" id="SSF55298">
    <property type="entry name" value="YjgF-like"/>
    <property type="match status" value="1"/>
</dbReference>
<dbReference type="EC" id="3.5.-.-" evidence="1"/>
<organism evidence="1 2">
    <name type="scientific">Microbacterium terregens</name>
    <dbReference type="NCBI Taxonomy" id="69363"/>
    <lineage>
        <taxon>Bacteria</taxon>
        <taxon>Bacillati</taxon>
        <taxon>Actinomycetota</taxon>
        <taxon>Actinomycetes</taxon>
        <taxon>Micrococcales</taxon>
        <taxon>Microbacteriaceae</taxon>
        <taxon>Microbacterium</taxon>
    </lineage>
</organism>
<evidence type="ECO:0000313" key="2">
    <source>
        <dbReference type="Proteomes" id="UP001589611"/>
    </source>
</evidence>
<dbReference type="InterPro" id="IPR035959">
    <property type="entry name" value="RutC-like_sf"/>
</dbReference>
<dbReference type="GO" id="GO:0016787">
    <property type="term" value="F:hydrolase activity"/>
    <property type="evidence" value="ECO:0007669"/>
    <property type="project" value="UniProtKB-KW"/>
</dbReference>
<dbReference type="RefSeq" id="WP_344714133.1">
    <property type="nucleotide sequence ID" value="NZ_BAAAWH010000001.1"/>
</dbReference>
<dbReference type="EMBL" id="JBHMBE010000002">
    <property type="protein sequence ID" value="MFB9645191.1"/>
    <property type="molecule type" value="Genomic_DNA"/>
</dbReference>
<dbReference type="CDD" id="cd00448">
    <property type="entry name" value="YjgF_YER057c_UK114_family"/>
    <property type="match status" value="1"/>
</dbReference>
<keyword evidence="1" id="KW-0378">Hydrolase</keyword>
<gene>
    <name evidence="1" type="ORF">ACFFPJ_05210</name>
</gene>
<dbReference type="Gene3D" id="3.30.1330.40">
    <property type="entry name" value="RutC-like"/>
    <property type="match status" value="1"/>
</dbReference>
<protein>
    <submittedName>
        <fullName evidence="1">RidA family protein</fullName>
        <ecNumber evidence="1">3.5.-.-</ecNumber>
    </submittedName>
</protein>
<dbReference type="PANTHER" id="PTHR43857:SF1">
    <property type="entry name" value="YJGH FAMILY PROTEIN"/>
    <property type="match status" value="1"/>
</dbReference>
<comment type="caution">
    <text evidence="1">The sequence shown here is derived from an EMBL/GenBank/DDBJ whole genome shotgun (WGS) entry which is preliminary data.</text>
</comment>
<reference evidence="1 2" key="1">
    <citation type="submission" date="2024-09" db="EMBL/GenBank/DDBJ databases">
        <authorList>
            <person name="Sun Q."/>
            <person name="Mori K."/>
        </authorList>
    </citation>
    <scope>NUCLEOTIDE SEQUENCE [LARGE SCALE GENOMIC DNA]</scope>
    <source>
        <strain evidence="1 2">JCM 1342</strain>
    </source>
</reference>
<dbReference type="Pfam" id="PF01042">
    <property type="entry name" value="Ribonuc_L-PSP"/>
    <property type="match status" value="1"/>
</dbReference>
<accession>A0ABV5SXW2</accession>